<evidence type="ECO:0000313" key="2">
    <source>
        <dbReference type="Proteomes" id="UP001278500"/>
    </source>
</evidence>
<evidence type="ECO:0000313" key="1">
    <source>
        <dbReference type="EMBL" id="KAK3338547.1"/>
    </source>
</evidence>
<gene>
    <name evidence="1" type="ORF">B0H65DRAFT_326121</name>
</gene>
<reference evidence="1" key="2">
    <citation type="submission" date="2023-06" db="EMBL/GenBank/DDBJ databases">
        <authorList>
            <consortium name="Lawrence Berkeley National Laboratory"/>
            <person name="Haridas S."/>
            <person name="Hensen N."/>
            <person name="Bonometti L."/>
            <person name="Westerberg I."/>
            <person name="Brannstrom I.O."/>
            <person name="Guillou S."/>
            <person name="Cros-Aarteil S."/>
            <person name="Calhoun S."/>
            <person name="Kuo A."/>
            <person name="Mondo S."/>
            <person name="Pangilinan J."/>
            <person name="Riley R."/>
            <person name="Labutti K."/>
            <person name="Andreopoulos B."/>
            <person name="Lipzen A."/>
            <person name="Chen C."/>
            <person name="Yanf M."/>
            <person name="Daum C."/>
            <person name="Ng V."/>
            <person name="Clum A."/>
            <person name="Steindorff A."/>
            <person name="Ohm R."/>
            <person name="Martin F."/>
            <person name="Silar P."/>
            <person name="Natvig D."/>
            <person name="Lalanne C."/>
            <person name="Gautier V."/>
            <person name="Ament-Velasquez S.L."/>
            <person name="Kruys A."/>
            <person name="Hutchinson M.I."/>
            <person name="Powell A.J."/>
            <person name="Barry K."/>
            <person name="Miller A.N."/>
            <person name="Grigoriev I.V."/>
            <person name="Debuchy R."/>
            <person name="Gladieux P."/>
            <person name="Thoren M.H."/>
            <person name="Johannesson H."/>
        </authorList>
    </citation>
    <scope>NUCLEOTIDE SEQUENCE</scope>
    <source>
        <strain evidence="1">CBS 560.94</strain>
    </source>
</reference>
<dbReference type="AlphaFoldDB" id="A0AAE0J8K7"/>
<name>A0AAE0J8K7_9PEZI</name>
<comment type="caution">
    <text evidence="1">The sequence shown here is derived from an EMBL/GenBank/DDBJ whole genome shotgun (WGS) entry which is preliminary data.</text>
</comment>
<dbReference type="EMBL" id="JAUEPP010000008">
    <property type="protein sequence ID" value="KAK3338547.1"/>
    <property type="molecule type" value="Genomic_DNA"/>
</dbReference>
<organism evidence="1 2">
    <name type="scientific">Neurospora tetraspora</name>
    <dbReference type="NCBI Taxonomy" id="94610"/>
    <lineage>
        <taxon>Eukaryota</taxon>
        <taxon>Fungi</taxon>
        <taxon>Dikarya</taxon>
        <taxon>Ascomycota</taxon>
        <taxon>Pezizomycotina</taxon>
        <taxon>Sordariomycetes</taxon>
        <taxon>Sordariomycetidae</taxon>
        <taxon>Sordariales</taxon>
        <taxon>Sordariaceae</taxon>
        <taxon>Neurospora</taxon>
    </lineage>
</organism>
<protein>
    <submittedName>
        <fullName evidence="1">Uncharacterized protein</fullName>
    </submittedName>
</protein>
<dbReference type="Proteomes" id="UP001278500">
    <property type="component" value="Unassembled WGS sequence"/>
</dbReference>
<reference evidence="1" key="1">
    <citation type="journal article" date="2023" name="Mol. Phylogenet. Evol.">
        <title>Genome-scale phylogeny and comparative genomics of the fungal order Sordariales.</title>
        <authorList>
            <person name="Hensen N."/>
            <person name="Bonometti L."/>
            <person name="Westerberg I."/>
            <person name="Brannstrom I.O."/>
            <person name="Guillou S."/>
            <person name="Cros-Aarteil S."/>
            <person name="Calhoun S."/>
            <person name="Haridas S."/>
            <person name="Kuo A."/>
            <person name="Mondo S."/>
            <person name="Pangilinan J."/>
            <person name="Riley R."/>
            <person name="LaButti K."/>
            <person name="Andreopoulos B."/>
            <person name="Lipzen A."/>
            <person name="Chen C."/>
            <person name="Yan M."/>
            <person name="Daum C."/>
            <person name="Ng V."/>
            <person name="Clum A."/>
            <person name="Steindorff A."/>
            <person name="Ohm R.A."/>
            <person name="Martin F."/>
            <person name="Silar P."/>
            <person name="Natvig D.O."/>
            <person name="Lalanne C."/>
            <person name="Gautier V."/>
            <person name="Ament-Velasquez S.L."/>
            <person name="Kruys A."/>
            <person name="Hutchinson M.I."/>
            <person name="Powell A.J."/>
            <person name="Barry K."/>
            <person name="Miller A.N."/>
            <person name="Grigoriev I.V."/>
            <person name="Debuchy R."/>
            <person name="Gladieux P."/>
            <person name="Hiltunen Thoren M."/>
            <person name="Johannesson H."/>
        </authorList>
    </citation>
    <scope>NUCLEOTIDE SEQUENCE</scope>
    <source>
        <strain evidence="1">CBS 560.94</strain>
    </source>
</reference>
<dbReference type="RefSeq" id="XP_062677998.1">
    <property type="nucleotide sequence ID" value="XM_062823470.1"/>
</dbReference>
<dbReference type="GeneID" id="87860624"/>
<proteinExistence type="predicted"/>
<accession>A0AAE0J8K7</accession>
<sequence length="199" mass="22753">MVTSGDDRDPGKTVPVVFVFSNDQNCDFMGKQRTMDDTVTGQSREQAWIDIWPLEDQVREVGKIWLTRRELDVFLSQTFEGSLLLPTVWAQDTRQFTYKTRGQPFRNASWNPTAFLGLTQHRGCCWTEFGQYCLETSPCLLLHGDFNVRLTTTSSIRCQQRIDTPLSCEKYYHTGGLYVLASKATESSSCLKRGASRNR</sequence>
<keyword evidence="2" id="KW-1185">Reference proteome</keyword>